<organism evidence="2 3">
    <name type="scientific">Colletotrichum zoysiae</name>
    <dbReference type="NCBI Taxonomy" id="1216348"/>
    <lineage>
        <taxon>Eukaryota</taxon>
        <taxon>Fungi</taxon>
        <taxon>Dikarya</taxon>
        <taxon>Ascomycota</taxon>
        <taxon>Pezizomycotina</taxon>
        <taxon>Sordariomycetes</taxon>
        <taxon>Hypocreomycetidae</taxon>
        <taxon>Glomerellales</taxon>
        <taxon>Glomerellaceae</taxon>
        <taxon>Colletotrichum</taxon>
        <taxon>Colletotrichum graminicola species complex</taxon>
    </lineage>
</organism>
<keyword evidence="3" id="KW-1185">Reference proteome</keyword>
<protein>
    <submittedName>
        <fullName evidence="2">Uncharacterized protein</fullName>
    </submittedName>
</protein>
<dbReference type="Proteomes" id="UP001232148">
    <property type="component" value="Unassembled WGS sequence"/>
</dbReference>
<comment type="caution">
    <text evidence="2">The sequence shown here is derived from an EMBL/GenBank/DDBJ whole genome shotgun (WGS) entry which is preliminary data.</text>
</comment>
<feature type="region of interest" description="Disordered" evidence="1">
    <location>
        <begin position="85"/>
        <end position="123"/>
    </location>
</feature>
<evidence type="ECO:0000313" key="2">
    <source>
        <dbReference type="EMBL" id="KAK2022518.1"/>
    </source>
</evidence>
<accession>A0AAD9H543</accession>
<proteinExistence type="predicted"/>
<evidence type="ECO:0000256" key="1">
    <source>
        <dbReference type="SAM" id="MobiDB-lite"/>
    </source>
</evidence>
<name>A0AAD9H543_9PEZI</name>
<sequence length="123" mass="14170">MTRYYIVPNITKKNPSQDNTYRKHFAAKFSVNRDGSGLNFKGYFRAITIYGGEQRLIDKVKACRSKFINFCNSNPTVIQQFRNEARKRGKTTKNKIQPKQILRFSGVSEKPRPWCCGSRPGSS</sequence>
<gene>
    <name evidence="2" type="ORF">LX32DRAFT_191381</name>
</gene>
<dbReference type="AlphaFoldDB" id="A0AAD9H543"/>
<evidence type="ECO:0000313" key="3">
    <source>
        <dbReference type="Proteomes" id="UP001232148"/>
    </source>
</evidence>
<dbReference type="EMBL" id="MU843039">
    <property type="protein sequence ID" value="KAK2022518.1"/>
    <property type="molecule type" value="Genomic_DNA"/>
</dbReference>
<reference evidence="2" key="1">
    <citation type="submission" date="2021-06" db="EMBL/GenBank/DDBJ databases">
        <title>Comparative genomics, transcriptomics and evolutionary studies reveal genomic signatures of adaptation to plant cell wall in hemibiotrophic fungi.</title>
        <authorList>
            <consortium name="DOE Joint Genome Institute"/>
            <person name="Baroncelli R."/>
            <person name="Diaz J.F."/>
            <person name="Benocci T."/>
            <person name="Peng M."/>
            <person name="Battaglia E."/>
            <person name="Haridas S."/>
            <person name="Andreopoulos W."/>
            <person name="Labutti K."/>
            <person name="Pangilinan J."/>
            <person name="Floch G.L."/>
            <person name="Makela M.R."/>
            <person name="Henrissat B."/>
            <person name="Grigoriev I.V."/>
            <person name="Crouch J.A."/>
            <person name="De Vries R.P."/>
            <person name="Sukno S.A."/>
            <person name="Thon M.R."/>
        </authorList>
    </citation>
    <scope>NUCLEOTIDE SEQUENCE</scope>
    <source>
        <strain evidence="2">MAFF235873</strain>
    </source>
</reference>